<dbReference type="EMBL" id="JAHLQN010000001">
    <property type="protein sequence ID" value="MBU5626108.1"/>
    <property type="molecule type" value="Genomic_DNA"/>
</dbReference>
<name>A0ABS6F752_9FIRM</name>
<gene>
    <name evidence="4" type="ORF">KQI82_04125</name>
</gene>
<evidence type="ECO:0000259" key="3">
    <source>
        <dbReference type="Pfam" id="PF12682"/>
    </source>
</evidence>
<comment type="caution">
    <text evidence="4">The sequence shown here is derived from an EMBL/GenBank/DDBJ whole genome shotgun (WGS) entry which is preliminary data.</text>
</comment>
<proteinExistence type="predicted"/>
<feature type="signal peptide" evidence="2">
    <location>
        <begin position="1"/>
        <end position="24"/>
    </location>
</feature>
<evidence type="ECO:0000256" key="2">
    <source>
        <dbReference type="SAM" id="SignalP"/>
    </source>
</evidence>
<evidence type="ECO:0000313" key="4">
    <source>
        <dbReference type="EMBL" id="MBU5626108.1"/>
    </source>
</evidence>
<feature type="compositionally biased region" description="Low complexity" evidence="1">
    <location>
        <begin position="113"/>
        <end position="125"/>
    </location>
</feature>
<dbReference type="RefSeq" id="WP_216559063.1">
    <property type="nucleotide sequence ID" value="NZ_JAHLQN010000001.1"/>
</dbReference>
<keyword evidence="2" id="KW-0732">Signal</keyword>
<dbReference type="InterPro" id="IPR008254">
    <property type="entry name" value="Flavodoxin/NO_synth"/>
</dbReference>
<protein>
    <submittedName>
        <fullName evidence="4">NAD(P)H-dependent oxidoreductase</fullName>
    </submittedName>
</protein>
<dbReference type="PROSITE" id="PS51257">
    <property type="entry name" value="PROKAR_LIPOPROTEIN"/>
    <property type="match status" value="1"/>
</dbReference>
<organism evidence="4 5">
    <name type="scientific">Dysosmobacter acutus</name>
    <dbReference type="NCBI Taxonomy" id="2841504"/>
    <lineage>
        <taxon>Bacteria</taxon>
        <taxon>Bacillati</taxon>
        <taxon>Bacillota</taxon>
        <taxon>Clostridia</taxon>
        <taxon>Eubacteriales</taxon>
        <taxon>Oscillospiraceae</taxon>
        <taxon>Dysosmobacter</taxon>
    </lineage>
</organism>
<accession>A0ABS6F752</accession>
<evidence type="ECO:0000313" key="5">
    <source>
        <dbReference type="Proteomes" id="UP000787672"/>
    </source>
</evidence>
<dbReference type="Pfam" id="PF12682">
    <property type="entry name" value="Flavodoxin_4"/>
    <property type="match status" value="1"/>
</dbReference>
<feature type="compositionally biased region" description="Polar residues" evidence="1">
    <location>
        <begin position="83"/>
        <end position="112"/>
    </location>
</feature>
<dbReference type="Proteomes" id="UP000787672">
    <property type="component" value="Unassembled WGS sequence"/>
</dbReference>
<sequence length="309" mass="32857">MKRAMSFFLSALLILSLAACGGQAGTQSDDPTDYSMIDLPENSLTADGADSPDEVSPSGDPADQTPTSHPSDGSLEQPVPPENTEQGSSQEQPPVLEQNHTVPSGQTPTVSVPEQPAPEQSAPADDSPKVLIAYFTWAENTVVDDPSAVDVDASTSASVVAPGNAARLAAWIQQEVGGDLHSIVVTDLYSSDYDECLDRAADEKAENARPALSTHVSNFADYDVVFLGFPNWWYTLPMPVLSFVEEYDWSGKTVVPFVTHGTGGLASTIRDLTAALPKDTTVLKEISVSRENVSSAQSAVRDWIGGLEF</sequence>
<evidence type="ECO:0000256" key="1">
    <source>
        <dbReference type="SAM" id="MobiDB-lite"/>
    </source>
</evidence>
<feature type="region of interest" description="Disordered" evidence="1">
    <location>
        <begin position="22"/>
        <end position="126"/>
    </location>
</feature>
<reference evidence="4 5" key="1">
    <citation type="submission" date="2021-06" db="EMBL/GenBank/DDBJ databases">
        <authorList>
            <person name="Sun Q."/>
            <person name="Li D."/>
        </authorList>
    </citation>
    <scope>NUCLEOTIDE SEQUENCE [LARGE SCALE GENOMIC DNA]</scope>
    <source>
        <strain evidence="4 5">MSJ-2</strain>
    </source>
</reference>
<dbReference type="PANTHER" id="PTHR39201:SF1">
    <property type="entry name" value="FLAVODOXIN-LIKE DOMAIN-CONTAINING PROTEIN"/>
    <property type="match status" value="1"/>
</dbReference>
<dbReference type="PANTHER" id="PTHR39201">
    <property type="entry name" value="EXPORTED PROTEIN-RELATED"/>
    <property type="match status" value="1"/>
</dbReference>
<keyword evidence="5" id="KW-1185">Reference proteome</keyword>
<feature type="chain" id="PRO_5046818286" evidence="2">
    <location>
        <begin position="25"/>
        <end position="309"/>
    </location>
</feature>
<feature type="domain" description="Flavodoxin-like" evidence="3">
    <location>
        <begin position="156"/>
        <end position="304"/>
    </location>
</feature>